<dbReference type="PANTHER" id="PTHR45668">
    <property type="entry name" value="SERINE/THREONINE-PROTEIN PHOSPHATASE 5-RELATED"/>
    <property type="match status" value="1"/>
</dbReference>
<comment type="caution">
    <text evidence="12">The sequence shown here is derived from an EMBL/GenBank/DDBJ whole genome shotgun (WGS) entry which is preliminary data.</text>
</comment>
<keyword evidence="4" id="KW-0479">Metal-binding</keyword>
<proteinExistence type="inferred from homology"/>
<sequence>MFIAYVESVHGWAVRVVLTVCARRKRREQGMGEPDDAILAVNAVKAQANAAFGAKKYHEANDLYTSALTLIEEASGQQHAKKDVESAAKTNGNDVEMADGSKPADVNTEANAKADAPGRKELSALQVQLLSNRAITRLKLEEYGWAIEDASRAIEMDPTFIKAYYRRGSAKYAIGRYKEALADFRVVAKLHNDKDNMAKMKDCEKRVREAAFAKAIDADDILVGVAKTIDLSTYTVDDSYTGPRLEEDEAGMPVASAAFVEQLIETFKAQKKLHIRYALQMLLQIETMLKELPNVVTVPVTGDNEITVCGDTHGQFYDLLEIFRRNGAPSKSNPYVFNGDFVDRGSFSVEVILTLFAYKLHEPDCMHLTRGNHESTGMNKIYGFEGEVRSKYTETCFRLFSEVFRALPLAYILDGSSEPGGKRAFVVHGGLFSKDDVLIEHIQALNRNCEPDSGLIAEMLWSDPQTEPGRGVSKRGIGVAFGPDVTHAWCDANNIALIVRSHEMKDEGYEIEADGRLITVFSAPNYVDQMGNKGAYIRFRADMKPDIKQFTAVPHPNVRAMQYAPNAGMYGLVCMNCSRHRYVMTTRKKTRRLESIAKGSDLAYCTTFIHHTSKYLFSKDTHAGVRERKELRSAVYKPNLLGVGMQLREVLDQGQWNAHVLRVLNTCVFPALVRRL</sequence>
<dbReference type="SUPFAM" id="SSF48452">
    <property type="entry name" value="TPR-like"/>
    <property type="match status" value="1"/>
</dbReference>
<protein>
    <recommendedName>
        <fullName evidence="3">protein-serine/threonine phosphatase</fullName>
        <ecNumber evidence="3">3.1.3.16</ecNumber>
    </recommendedName>
</protein>
<evidence type="ECO:0000256" key="9">
    <source>
        <dbReference type="PROSITE-ProRule" id="PRU00339"/>
    </source>
</evidence>
<evidence type="ECO:0000256" key="7">
    <source>
        <dbReference type="ARBA" id="ARBA00022803"/>
    </source>
</evidence>
<evidence type="ECO:0000256" key="10">
    <source>
        <dbReference type="SAM" id="MobiDB-lite"/>
    </source>
</evidence>
<dbReference type="Proteomes" id="UP000324585">
    <property type="component" value="Unassembled WGS sequence"/>
</dbReference>
<organism evidence="12 13">
    <name type="scientific">Porphyridium purpureum</name>
    <name type="common">Red alga</name>
    <name type="synonym">Porphyridium cruentum</name>
    <dbReference type="NCBI Taxonomy" id="35688"/>
    <lineage>
        <taxon>Eukaryota</taxon>
        <taxon>Rhodophyta</taxon>
        <taxon>Bangiophyceae</taxon>
        <taxon>Porphyridiales</taxon>
        <taxon>Porphyridiaceae</taxon>
        <taxon>Porphyridium</taxon>
    </lineage>
</organism>
<comment type="cofactor">
    <cofactor evidence="1">
        <name>Mn(2+)</name>
        <dbReference type="ChEBI" id="CHEBI:29035"/>
    </cofactor>
</comment>
<dbReference type="InterPro" id="IPR011990">
    <property type="entry name" value="TPR-like_helical_dom_sf"/>
</dbReference>
<dbReference type="GO" id="GO:0046872">
    <property type="term" value="F:metal ion binding"/>
    <property type="evidence" value="ECO:0007669"/>
    <property type="project" value="UniProtKB-KW"/>
</dbReference>
<dbReference type="AlphaFoldDB" id="A0A5J4YH44"/>
<evidence type="ECO:0000313" key="13">
    <source>
        <dbReference type="Proteomes" id="UP000324585"/>
    </source>
</evidence>
<dbReference type="CDD" id="cd07417">
    <property type="entry name" value="MPP_PP5_C"/>
    <property type="match status" value="1"/>
</dbReference>
<dbReference type="InterPro" id="IPR051134">
    <property type="entry name" value="PPP_phosphatase"/>
</dbReference>
<keyword evidence="13" id="KW-1185">Reference proteome</keyword>
<keyword evidence="8" id="KW-0464">Manganese</keyword>
<feature type="repeat" description="TPR" evidence="9">
    <location>
        <begin position="161"/>
        <end position="194"/>
    </location>
</feature>
<evidence type="ECO:0000256" key="4">
    <source>
        <dbReference type="ARBA" id="ARBA00022723"/>
    </source>
</evidence>
<dbReference type="EC" id="3.1.3.16" evidence="3"/>
<dbReference type="InterPro" id="IPR029052">
    <property type="entry name" value="Metallo-depent_PP-like"/>
</dbReference>
<dbReference type="SMART" id="SM00156">
    <property type="entry name" value="PP2Ac"/>
    <property type="match status" value="1"/>
</dbReference>
<dbReference type="SMART" id="SM00028">
    <property type="entry name" value="TPR"/>
    <property type="match status" value="3"/>
</dbReference>
<keyword evidence="5" id="KW-0677">Repeat</keyword>
<dbReference type="PROSITE" id="PS50005">
    <property type="entry name" value="TPR"/>
    <property type="match status" value="1"/>
</dbReference>
<dbReference type="OMA" id="CERIMHQ"/>
<dbReference type="PRINTS" id="PR00114">
    <property type="entry name" value="STPHPHTASE"/>
</dbReference>
<evidence type="ECO:0000256" key="8">
    <source>
        <dbReference type="ARBA" id="ARBA00023211"/>
    </source>
</evidence>
<evidence type="ECO:0000256" key="6">
    <source>
        <dbReference type="ARBA" id="ARBA00022801"/>
    </source>
</evidence>
<comment type="similarity">
    <text evidence="2">Belongs to the PPP phosphatase family. PP-5 (PP-T) subfamily.</text>
</comment>
<dbReference type="EMBL" id="VRMN01000019">
    <property type="protein sequence ID" value="KAA8490761.1"/>
    <property type="molecule type" value="Genomic_DNA"/>
</dbReference>
<dbReference type="Pfam" id="PF08321">
    <property type="entry name" value="PPP5"/>
    <property type="match status" value="1"/>
</dbReference>
<dbReference type="InterPro" id="IPR006186">
    <property type="entry name" value="Ser/Thr-sp_prot-phosphatase"/>
</dbReference>
<dbReference type="GO" id="GO:0004722">
    <property type="term" value="F:protein serine/threonine phosphatase activity"/>
    <property type="evidence" value="ECO:0007669"/>
    <property type="project" value="UniProtKB-EC"/>
</dbReference>
<accession>A0A5J4YH44</accession>
<evidence type="ECO:0000259" key="11">
    <source>
        <dbReference type="SMART" id="SM00156"/>
    </source>
</evidence>
<dbReference type="Pfam" id="PF00149">
    <property type="entry name" value="Metallophos"/>
    <property type="match status" value="1"/>
</dbReference>
<dbReference type="SUPFAM" id="SSF56300">
    <property type="entry name" value="Metallo-dependent phosphatases"/>
    <property type="match status" value="1"/>
</dbReference>
<dbReference type="Gene3D" id="1.25.40.10">
    <property type="entry name" value="Tetratricopeptide repeat domain"/>
    <property type="match status" value="1"/>
</dbReference>
<feature type="region of interest" description="Disordered" evidence="10">
    <location>
        <begin position="79"/>
        <end position="115"/>
    </location>
</feature>
<dbReference type="Gene3D" id="3.60.21.10">
    <property type="match status" value="1"/>
</dbReference>
<dbReference type="InterPro" id="IPR019734">
    <property type="entry name" value="TPR_rpt"/>
</dbReference>
<dbReference type="InterPro" id="IPR004843">
    <property type="entry name" value="Calcineurin-like_PHP"/>
</dbReference>
<evidence type="ECO:0000256" key="1">
    <source>
        <dbReference type="ARBA" id="ARBA00001936"/>
    </source>
</evidence>
<dbReference type="PANTHER" id="PTHR45668:SF5">
    <property type="entry name" value="SERINE_THREONINE-PROTEIN PHOSPHATASE 5"/>
    <property type="match status" value="1"/>
</dbReference>
<reference evidence="13" key="1">
    <citation type="journal article" date="2019" name="Nat. Commun.">
        <title>Expansion of phycobilisome linker gene families in mesophilic red algae.</title>
        <authorList>
            <person name="Lee J."/>
            <person name="Kim D."/>
            <person name="Bhattacharya D."/>
            <person name="Yoon H.S."/>
        </authorList>
    </citation>
    <scope>NUCLEOTIDE SEQUENCE [LARGE SCALE GENOMIC DNA]</scope>
    <source>
        <strain evidence="13">CCMP 1328</strain>
    </source>
</reference>
<evidence type="ECO:0000313" key="12">
    <source>
        <dbReference type="EMBL" id="KAA8490761.1"/>
    </source>
</evidence>
<evidence type="ECO:0000256" key="2">
    <source>
        <dbReference type="ARBA" id="ARBA00008786"/>
    </source>
</evidence>
<gene>
    <name evidence="12" type="ORF">FVE85_4392</name>
</gene>
<dbReference type="InterPro" id="IPR041753">
    <property type="entry name" value="PP5_C"/>
</dbReference>
<keyword evidence="7 9" id="KW-0802">TPR repeat</keyword>
<dbReference type="OrthoDB" id="445564at2759"/>
<name>A0A5J4YH44_PORPP</name>
<feature type="domain" description="Serine/threonine specific protein phosphatases" evidence="11">
    <location>
        <begin position="273"/>
        <end position="554"/>
    </location>
</feature>
<dbReference type="InterPro" id="IPR013235">
    <property type="entry name" value="PPP_dom"/>
</dbReference>
<evidence type="ECO:0000256" key="3">
    <source>
        <dbReference type="ARBA" id="ARBA00013081"/>
    </source>
</evidence>
<keyword evidence="6" id="KW-0378">Hydrolase</keyword>
<evidence type="ECO:0000256" key="5">
    <source>
        <dbReference type="ARBA" id="ARBA00022737"/>
    </source>
</evidence>